<dbReference type="GO" id="GO:0005886">
    <property type="term" value="C:plasma membrane"/>
    <property type="evidence" value="ECO:0007669"/>
    <property type="project" value="TreeGrafter"/>
</dbReference>
<dbReference type="OrthoDB" id="9789078at2"/>
<evidence type="ECO:0000256" key="1">
    <source>
        <dbReference type="ARBA" id="ARBA00004370"/>
    </source>
</evidence>
<feature type="compositionally biased region" description="Polar residues" evidence="4">
    <location>
        <begin position="10"/>
        <end position="30"/>
    </location>
</feature>
<dbReference type="AlphaFoldDB" id="A0A542CT23"/>
<dbReference type="GO" id="GO:0071555">
    <property type="term" value="P:cell wall organization"/>
    <property type="evidence" value="ECO:0007669"/>
    <property type="project" value="TreeGrafter"/>
</dbReference>
<sequence length="636" mass="69131">MPGDARRTGRPSSSIRRTYSAGSRRTSAVNDKSGARSRFTLVRIVLVVVLCAAGLKLVHVQAFEAEALSKRAEQQRTTTIDLPAHRGAIVDRNGAKLAFSVETRTLTVSLRSMREQWNEIARKHPEQGRNFQTRVAEVARFIAEKVPDKTTEQDLLRRFNKPNSFTYLVDGVMPSVAEEITEKYPEIGVEKRAQREYPGGTLAANVIGYANWRMENPDVFKHNLHGLVGLESTRDKTLAGTPGRRLVDTAQGSNSVVMPGSERELQPATAGSDLELTIDSDVQYYLQRELGEYVRKTHAKGGSAVVMDARTGEVYALANDQTFNPNDSDTLTDDLLSNEAVTTPFEPGSVNKVVTAAAAIEYGVTEPDSVYEVPDHVRVADHTVHDAWSHPTQRFTTTGIFAKSSNVGTLLLADKIGPERYMELVRRFGLGQPTGIGLPGESPGYVPPRDSWSGTTFGNLPIGQGLSMTVVQMTAMFQAIANEGLRVEPRLVRATVKPDGTRVPEPPPDTQQVVGPQTAKTVKDMLRAVTQDSSVGDHNDNGTAPGAALDGYQISGKTGTGQQIDPETKAYSSTLENITFAGILPADNPRFVVGVRLDAPDTDNAGPLFHEVASYLAQRFNLPLSDKPAPVVPLIH</sequence>
<keyword evidence="8" id="KW-0131">Cell cycle</keyword>
<evidence type="ECO:0000256" key="5">
    <source>
        <dbReference type="SAM" id="Phobius"/>
    </source>
</evidence>
<dbReference type="Pfam" id="PF03717">
    <property type="entry name" value="PBP_dimer"/>
    <property type="match status" value="1"/>
</dbReference>
<accession>A0A542CT23</accession>
<dbReference type="Pfam" id="PF00905">
    <property type="entry name" value="Transpeptidase"/>
    <property type="match status" value="1"/>
</dbReference>
<comment type="caution">
    <text evidence="8">The sequence shown here is derived from an EMBL/GenBank/DDBJ whole genome shotgun (WGS) entry which is preliminary data.</text>
</comment>
<dbReference type="InterPro" id="IPR050515">
    <property type="entry name" value="Beta-lactam/transpept"/>
</dbReference>
<evidence type="ECO:0000256" key="3">
    <source>
        <dbReference type="ARBA" id="ARBA00023136"/>
    </source>
</evidence>
<evidence type="ECO:0000313" key="9">
    <source>
        <dbReference type="Proteomes" id="UP000320876"/>
    </source>
</evidence>
<gene>
    <name evidence="8" type="ORF">FB471_6134</name>
</gene>
<comment type="similarity">
    <text evidence="2">Belongs to the transpeptidase family.</text>
</comment>
<organism evidence="8 9">
    <name type="scientific">Amycolatopsis cihanbeyliensis</name>
    <dbReference type="NCBI Taxonomy" id="1128664"/>
    <lineage>
        <taxon>Bacteria</taxon>
        <taxon>Bacillati</taxon>
        <taxon>Actinomycetota</taxon>
        <taxon>Actinomycetes</taxon>
        <taxon>Pseudonocardiales</taxon>
        <taxon>Pseudonocardiaceae</taxon>
        <taxon>Amycolatopsis</taxon>
    </lineage>
</organism>
<keyword evidence="5" id="KW-0812">Transmembrane</keyword>
<dbReference type="Gene3D" id="3.30.450.330">
    <property type="match status" value="1"/>
</dbReference>
<name>A0A542CT23_AMYCI</name>
<dbReference type="PANTHER" id="PTHR30627">
    <property type="entry name" value="PEPTIDOGLYCAN D,D-TRANSPEPTIDASE"/>
    <property type="match status" value="1"/>
</dbReference>
<reference evidence="8 9" key="1">
    <citation type="submission" date="2019-06" db="EMBL/GenBank/DDBJ databases">
        <title>Sequencing the genomes of 1000 actinobacteria strains.</title>
        <authorList>
            <person name="Klenk H.-P."/>
        </authorList>
    </citation>
    <scope>NUCLEOTIDE SEQUENCE [LARGE SCALE GENOMIC DNA]</scope>
    <source>
        <strain evidence="8 9">DSM 45679</strain>
    </source>
</reference>
<dbReference type="InterPro" id="IPR001460">
    <property type="entry name" value="PCN-bd_Tpept"/>
</dbReference>
<dbReference type="Proteomes" id="UP000320876">
    <property type="component" value="Unassembled WGS sequence"/>
</dbReference>
<keyword evidence="3 5" id="KW-0472">Membrane</keyword>
<feature type="domain" description="Penicillin-binding protein dimerisation" evidence="7">
    <location>
        <begin position="82"/>
        <end position="250"/>
    </location>
</feature>
<feature type="transmembrane region" description="Helical" evidence="5">
    <location>
        <begin position="41"/>
        <end position="60"/>
    </location>
</feature>
<keyword evidence="8" id="KW-0132">Cell division</keyword>
<dbReference type="Gene3D" id="3.40.710.10">
    <property type="entry name" value="DD-peptidase/beta-lactamase superfamily"/>
    <property type="match status" value="1"/>
</dbReference>
<comment type="subcellular location">
    <subcellularLocation>
        <location evidence="1">Membrane</location>
    </subcellularLocation>
</comment>
<feature type="compositionally biased region" description="Polar residues" evidence="4">
    <location>
        <begin position="555"/>
        <end position="565"/>
    </location>
</feature>
<evidence type="ECO:0000259" key="7">
    <source>
        <dbReference type="Pfam" id="PF03717"/>
    </source>
</evidence>
<feature type="region of interest" description="Disordered" evidence="4">
    <location>
        <begin position="1"/>
        <end position="32"/>
    </location>
</feature>
<feature type="domain" description="Penicillin-binding protein transpeptidase" evidence="6">
    <location>
        <begin position="302"/>
        <end position="605"/>
    </location>
</feature>
<dbReference type="SUPFAM" id="SSF56601">
    <property type="entry name" value="beta-lactamase/transpeptidase-like"/>
    <property type="match status" value="1"/>
</dbReference>
<feature type="region of interest" description="Disordered" evidence="4">
    <location>
        <begin position="532"/>
        <end position="565"/>
    </location>
</feature>
<dbReference type="GO" id="GO:0008658">
    <property type="term" value="F:penicillin binding"/>
    <property type="evidence" value="ECO:0007669"/>
    <property type="project" value="InterPro"/>
</dbReference>
<dbReference type="PANTHER" id="PTHR30627:SF1">
    <property type="entry name" value="PEPTIDOGLYCAN D,D-TRANSPEPTIDASE FTSI"/>
    <property type="match status" value="1"/>
</dbReference>
<evidence type="ECO:0000256" key="4">
    <source>
        <dbReference type="SAM" id="MobiDB-lite"/>
    </source>
</evidence>
<evidence type="ECO:0000256" key="2">
    <source>
        <dbReference type="ARBA" id="ARBA00007171"/>
    </source>
</evidence>
<dbReference type="InterPro" id="IPR005311">
    <property type="entry name" value="PBP_dimer"/>
</dbReference>
<protein>
    <submittedName>
        <fullName evidence="8">Cell division protein FtsI (Penicillin-binding protein 3)</fullName>
    </submittedName>
</protein>
<feature type="region of interest" description="Disordered" evidence="4">
    <location>
        <begin position="497"/>
        <end position="517"/>
    </location>
</feature>
<dbReference type="Gene3D" id="3.90.1310.10">
    <property type="entry name" value="Penicillin-binding protein 2a (Domain 2)"/>
    <property type="match status" value="1"/>
</dbReference>
<evidence type="ECO:0000313" key="8">
    <source>
        <dbReference type="EMBL" id="TQI93988.1"/>
    </source>
</evidence>
<dbReference type="InterPro" id="IPR036138">
    <property type="entry name" value="PBP_dimer_sf"/>
</dbReference>
<proteinExistence type="inferred from homology"/>
<evidence type="ECO:0000259" key="6">
    <source>
        <dbReference type="Pfam" id="PF00905"/>
    </source>
</evidence>
<dbReference type="RefSeq" id="WP_142003216.1">
    <property type="nucleotide sequence ID" value="NZ_VFML01000002.1"/>
</dbReference>
<dbReference type="SUPFAM" id="SSF56519">
    <property type="entry name" value="Penicillin binding protein dimerisation domain"/>
    <property type="match status" value="1"/>
</dbReference>
<keyword evidence="5" id="KW-1133">Transmembrane helix</keyword>
<keyword evidence="9" id="KW-1185">Reference proteome</keyword>
<dbReference type="InterPro" id="IPR012338">
    <property type="entry name" value="Beta-lactam/transpept-like"/>
</dbReference>
<dbReference type="GO" id="GO:0051301">
    <property type="term" value="P:cell division"/>
    <property type="evidence" value="ECO:0007669"/>
    <property type="project" value="UniProtKB-KW"/>
</dbReference>
<dbReference type="EMBL" id="VFML01000002">
    <property type="protein sequence ID" value="TQI93988.1"/>
    <property type="molecule type" value="Genomic_DNA"/>
</dbReference>